<dbReference type="GeneID" id="54423869"/>
<accession>A0A6G1FYL9</accession>
<reference evidence="4" key="2">
    <citation type="submission" date="2020-04" db="EMBL/GenBank/DDBJ databases">
        <authorList>
            <consortium name="NCBI Genome Project"/>
        </authorList>
    </citation>
    <scope>NUCLEOTIDE SEQUENCE</scope>
    <source>
        <strain evidence="4">CBS 781.70</strain>
    </source>
</reference>
<dbReference type="EMBL" id="ML975164">
    <property type="protein sequence ID" value="KAF1810883.1"/>
    <property type="molecule type" value="Genomic_DNA"/>
</dbReference>
<keyword evidence="1" id="KW-0812">Transmembrane</keyword>
<organism evidence="2">
    <name type="scientific">Eremomyces bilateralis CBS 781.70</name>
    <dbReference type="NCBI Taxonomy" id="1392243"/>
    <lineage>
        <taxon>Eukaryota</taxon>
        <taxon>Fungi</taxon>
        <taxon>Dikarya</taxon>
        <taxon>Ascomycota</taxon>
        <taxon>Pezizomycotina</taxon>
        <taxon>Dothideomycetes</taxon>
        <taxon>Dothideomycetes incertae sedis</taxon>
        <taxon>Eremomycetales</taxon>
        <taxon>Eremomycetaceae</taxon>
        <taxon>Eremomyces</taxon>
    </lineage>
</organism>
<gene>
    <name evidence="2 4" type="ORF">P152DRAFT_86949</name>
</gene>
<feature type="transmembrane region" description="Helical" evidence="1">
    <location>
        <begin position="281"/>
        <end position="302"/>
    </location>
</feature>
<evidence type="ECO:0008006" key="5">
    <source>
        <dbReference type="Google" id="ProtNLM"/>
    </source>
</evidence>
<dbReference type="RefSeq" id="XP_033532514.1">
    <property type="nucleotide sequence ID" value="XM_033683299.1"/>
</dbReference>
<evidence type="ECO:0000256" key="1">
    <source>
        <dbReference type="SAM" id="Phobius"/>
    </source>
</evidence>
<dbReference type="Gene3D" id="1.20.58.340">
    <property type="entry name" value="Magnesium transport protein CorA, transmembrane region"/>
    <property type="match status" value="1"/>
</dbReference>
<proteinExistence type="predicted"/>
<dbReference type="AlphaFoldDB" id="A0A6G1FYL9"/>
<sequence length="441" mass="48847">MAIAKKFQIPDPFLSFVWSNTMITTTFTTPSGGHGYLTNISSHAIVITHDPSTLTTFCFTVGMCQHQISSILQELEKSKHLAGCPELLPILWLETFLATRVRRCHGRSLDILAIQKDTGLHWSIPATEAQFDKLDLHPLTHGLTVLRGELAWDEHALDFLKGLGEKLAIGQREHSFAPRELHTARAIQDNEDLQKRIVTALDMIQGLHRRGSYSIQQVKVLLTTVHNLISQRDSRIAAQTAEATRQVVCAQQRDSAAMRAIAEDSNQVAALTRRDSADMRVIAGVTLLFLPATFTATFFSTGFFNFQGSSVGGGGATVSRWLWLYCVITIMLTIFVMVTWLVVSRRQRASERKHRTAFQLAEEKRESCYDAPEGRGNVPDADLEVMGEVTVTRLRSVRQEELTLEESAGPRLRIPSSKVAVKGVTGDGDTCACCASPLSDE</sequence>
<keyword evidence="1" id="KW-1133">Transmembrane helix</keyword>
<feature type="transmembrane region" description="Helical" evidence="1">
    <location>
        <begin position="322"/>
        <end position="343"/>
    </location>
</feature>
<reference evidence="4" key="3">
    <citation type="submission" date="2025-04" db="UniProtKB">
        <authorList>
            <consortium name="RefSeq"/>
        </authorList>
    </citation>
    <scope>IDENTIFICATION</scope>
    <source>
        <strain evidence="4">CBS 781.70</strain>
    </source>
</reference>
<dbReference type="Proteomes" id="UP000504638">
    <property type="component" value="Unplaced"/>
</dbReference>
<keyword evidence="1" id="KW-0472">Membrane</keyword>
<protein>
    <recommendedName>
        <fullName evidence="5">Mg2+ transporter protein</fullName>
    </recommendedName>
</protein>
<dbReference type="OrthoDB" id="3738195at2759"/>
<reference evidence="2 4" key="1">
    <citation type="submission" date="2020-01" db="EMBL/GenBank/DDBJ databases">
        <authorList>
            <consortium name="DOE Joint Genome Institute"/>
            <person name="Haridas S."/>
            <person name="Albert R."/>
            <person name="Binder M."/>
            <person name="Bloem J."/>
            <person name="Labutti K."/>
            <person name="Salamov A."/>
            <person name="Andreopoulos B."/>
            <person name="Baker S.E."/>
            <person name="Barry K."/>
            <person name="Bills G."/>
            <person name="Bluhm B.H."/>
            <person name="Cannon C."/>
            <person name="Castanera R."/>
            <person name="Culley D.E."/>
            <person name="Daum C."/>
            <person name="Ezra D."/>
            <person name="Gonzalez J.B."/>
            <person name="Henrissat B."/>
            <person name="Kuo A."/>
            <person name="Liang C."/>
            <person name="Lipzen A."/>
            <person name="Lutzoni F."/>
            <person name="Magnuson J."/>
            <person name="Mondo S."/>
            <person name="Nolan M."/>
            <person name="Ohm R."/>
            <person name="Pangilinan J."/>
            <person name="Park H.-J."/>
            <person name="Ramirez L."/>
            <person name="Alfaro M."/>
            <person name="Sun H."/>
            <person name="Tritt A."/>
            <person name="Yoshinaga Y."/>
            <person name="Zwiers L.-H."/>
            <person name="Turgeon B.G."/>
            <person name="Goodwin S.B."/>
            <person name="Spatafora J.W."/>
            <person name="Crous P.W."/>
            <person name="Grigoriev I.V."/>
        </authorList>
    </citation>
    <scope>NUCLEOTIDE SEQUENCE</scope>
    <source>
        <strain evidence="2 4">CBS 781.70</strain>
    </source>
</reference>
<evidence type="ECO:0000313" key="4">
    <source>
        <dbReference type="RefSeq" id="XP_033532514.1"/>
    </source>
</evidence>
<evidence type="ECO:0000313" key="3">
    <source>
        <dbReference type="Proteomes" id="UP000504638"/>
    </source>
</evidence>
<name>A0A6G1FYL9_9PEZI</name>
<keyword evidence="3" id="KW-1185">Reference proteome</keyword>
<evidence type="ECO:0000313" key="2">
    <source>
        <dbReference type="EMBL" id="KAF1810883.1"/>
    </source>
</evidence>